<dbReference type="AlphaFoldDB" id="A0A061ISQ1"/>
<feature type="transmembrane region" description="Helical" evidence="1">
    <location>
        <begin position="45"/>
        <end position="60"/>
    </location>
</feature>
<gene>
    <name evidence="2" type="ORF">TRSC58_07675</name>
</gene>
<keyword evidence="1" id="KW-0812">Transmembrane</keyword>
<name>A0A061ISQ1_TRYRA</name>
<protein>
    <submittedName>
        <fullName evidence="2">Uncharacterized protein</fullName>
    </submittedName>
</protein>
<evidence type="ECO:0000256" key="1">
    <source>
        <dbReference type="SAM" id="Phobius"/>
    </source>
</evidence>
<accession>A0A061ISQ1</accession>
<comment type="caution">
    <text evidence="2">The sequence shown here is derived from an EMBL/GenBank/DDBJ whole genome shotgun (WGS) entry which is preliminary data.</text>
</comment>
<evidence type="ECO:0000313" key="3">
    <source>
        <dbReference type="Proteomes" id="UP000031737"/>
    </source>
</evidence>
<feature type="transmembrane region" description="Helical" evidence="1">
    <location>
        <begin position="72"/>
        <end position="91"/>
    </location>
</feature>
<keyword evidence="1" id="KW-0472">Membrane</keyword>
<evidence type="ECO:0000313" key="2">
    <source>
        <dbReference type="EMBL" id="ESL04801.1"/>
    </source>
</evidence>
<dbReference type="Proteomes" id="UP000031737">
    <property type="component" value="Unassembled WGS sequence"/>
</dbReference>
<sequence>MSLRLQVRLFKRKKKGGNWEGQLPHILLFFPSVCLLEAVRVSFRFLAVLFLLLFASRELVAQEEEGEKRNKFVSYLLFALLFLRRLYIYIYCTAPLSLGSR</sequence>
<dbReference type="EMBL" id="AUPL01008661">
    <property type="protein sequence ID" value="ESL04801.1"/>
    <property type="molecule type" value="Genomic_DNA"/>
</dbReference>
<keyword evidence="3" id="KW-1185">Reference proteome</keyword>
<dbReference type="VEuPathDB" id="TriTrypDB:TRSC58_07675"/>
<keyword evidence="1" id="KW-1133">Transmembrane helix</keyword>
<proteinExistence type="predicted"/>
<organism evidence="2 3">
    <name type="scientific">Trypanosoma rangeli SC58</name>
    <dbReference type="NCBI Taxonomy" id="429131"/>
    <lineage>
        <taxon>Eukaryota</taxon>
        <taxon>Discoba</taxon>
        <taxon>Euglenozoa</taxon>
        <taxon>Kinetoplastea</taxon>
        <taxon>Metakinetoplastina</taxon>
        <taxon>Trypanosomatida</taxon>
        <taxon>Trypanosomatidae</taxon>
        <taxon>Trypanosoma</taxon>
        <taxon>Herpetosoma</taxon>
    </lineage>
</organism>
<reference evidence="2 3" key="1">
    <citation type="submission" date="2013-07" db="EMBL/GenBank/DDBJ databases">
        <authorList>
            <person name="Stoco P.H."/>
            <person name="Wagner G."/>
            <person name="Gerber A."/>
            <person name="Zaha A."/>
            <person name="Thompson C."/>
            <person name="Bartholomeu D.C."/>
            <person name="Luckemeyer D.D."/>
            <person name="Bahia D."/>
            <person name="Loreto E."/>
            <person name="Prestes E.B."/>
            <person name="Lima F.M."/>
            <person name="Rodrigues-Luiz G."/>
            <person name="Vallejo G.A."/>
            <person name="Filho J.F."/>
            <person name="Monteiro K.M."/>
            <person name="Tyler K.M."/>
            <person name="de Almeida L.G."/>
            <person name="Ortiz M.F."/>
            <person name="Siervo M.A."/>
            <person name="de Moraes M.H."/>
            <person name="Cunha O.L."/>
            <person name="Mendonca-Neto R."/>
            <person name="Silva R."/>
            <person name="Teixeira S.M."/>
            <person name="Murta S.M."/>
            <person name="Sincero T.C."/>
            <person name="Mendes T.A."/>
            <person name="Urmenyi T.P."/>
            <person name="Silva V.G."/>
            <person name="da Rocha W.D."/>
            <person name="Andersson B."/>
            <person name="Romanha A.J."/>
            <person name="Steindel M."/>
            <person name="de Vasconcelos A.T."/>
            <person name="Grisard E.C."/>
        </authorList>
    </citation>
    <scope>NUCLEOTIDE SEQUENCE [LARGE SCALE GENOMIC DNA]</scope>
    <source>
        <strain evidence="2 3">SC58</strain>
    </source>
</reference>